<keyword evidence="10" id="KW-0460">Magnesium</keyword>
<dbReference type="SUPFAM" id="SSF57783">
    <property type="entry name" value="Zinc beta-ribbon"/>
    <property type="match status" value="1"/>
</dbReference>
<dbReference type="SMART" id="SM00400">
    <property type="entry name" value="ZnF_CHCC"/>
    <property type="match status" value="1"/>
</dbReference>
<dbReference type="PROSITE" id="PS50880">
    <property type="entry name" value="TOPRIM"/>
    <property type="match status" value="1"/>
</dbReference>
<keyword evidence="9" id="KW-0862">Zinc</keyword>
<dbReference type="InterPro" id="IPR037068">
    <property type="entry name" value="DNA_primase_core_N_sf"/>
</dbReference>
<dbReference type="AlphaFoldDB" id="A0A0F9HLD4"/>
<dbReference type="GO" id="GO:0003677">
    <property type="term" value="F:DNA binding"/>
    <property type="evidence" value="ECO:0007669"/>
    <property type="project" value="UniProtKB-KW"/>
</dbReference>
<feature type="domain" description="Toprim" evidence="13">
    <location>
        <begin position="261"/>
        <end position="344"/>
    </location>
</feature>
<dbReference type="PANTHER" id="PTHR30313:SF2">
    <property type="entry name" value="DNA PRIMASE"/>
    <property type="match status" value="1"/>
</dbReference>
<dbReference type="Gene3D" id="3.90.980.10">
    <property type="entry name" value="DNA primase, catalytic core, N-terminal domain"/>
    <property type="match status" value="1"/>
</dbReference>
<evidence type="ECO:0000256" key="9">
    <source>
        <dbReference type="ARBA" id="ARBA00022833"/>
    </source>
</evidence>
<dbReference type="InterPro" id="IPR050219">
    <property type="entry name" value="DnaG_primase"/>
</dbReference>
<dbReference type="GO" id="GO:0006269">
    <property type="term" value="P:DNA replication, synthesis of primer"/>
    <property type="evidence" value="ECO:0007669"/>
    <property type="project" value="UniProtKB-KW"/>
</dbReference>
<evidence type="ECO:0000256" key="8">
    <source>
        <dbReference type="ARBA" id="ARBA00022771"/>
    </source>
</evidence>
<keyword evidence="5" id="KW-0548">Nucleotidyltransferase</keyword>
<evidence type="ECO:0000313" key="14">
    <source>
        <dbReference type="EMBL" id="KKM16081.1"/>
    </source>
</evidence>
<dbReference type="FunFam" id="3.90.980.10:FF:000001">
    <property type="entry name" value="DNA primase"/>
    <property type="match status" value="1"/>
</dbReference>
<evidence type="ECO:0000256" key="2">
    <source>
        <dbReference type="ARBA" id="ARBA00022478"/>
    </source>
</evidence>
<feature type="non-terminal residue" evidence="14">
    <location>
        <position position="432"/>
    </location>
</feature>
<evidence type="ECO:0000259" key="13">
    <source>
        <dbReference type="PROSITE" id="PS50880"/>
    </source>
</evidence>
<name>A0A0F9HLD4_9ZZZZ</name>
<protein>
    <recommendedName>
        <fullName evidence="13">Toprim domain-containing protein</fullName>
    </recommendedName>
</protein>
<dbReference type="Pfam" id="PF10410">
    <property type="entry name" value="DnaB_bind"/>
    <property type="match status" value="1"/>
</dbReference>
<gene>
    <name evidence="14" type="ORF">LCGC14_1689470</name>
</gene>
<dbReference type="SMART" id="SM00493">
    <property type="entry name" value="TOPRIM"/>
    <property type="match status" value="1"/>
</dbReference>
<dbReference type="InterPro" id="IPR034151">
    <property type="entry name" value="TOPRIM_DnaG_bac"/>
</dbReference>
<dbReference type="Pfam" id="PF01807">
    <property type="entry name" value="Zn_ribbon_DnaG"/>
    <property type="match status" value="1"/>
</dbReference>
<keyword evidence="12" id="KW-0804">Transcription</keyword>
<dbReference type="GO" id="GO:0003899">
    <property type="term" value="F:DNA-directed RNA polymerase activity"/>
    <property type="evidence" value="ECO:0007669"/>
    <property type="project" value="InterPro"/>
</dbReference>
<dbReference type="CDD" id="cd03364">
    <property type="entry name" value="TOPRIM_DnaG_primases"/>
    <property type="match status" value="1"/>
</dbReference>
<dbReference type="FunFam" id="3.90.580.10:FF:000001">
    <property type="entry name" value="DNA primase"/>
    <property type="match status" value="1"/>
</dbReference>
<evidence type="ECO:0000256" key="4">
    <source>
        <dbReference type="ARBA" id="ARBA00022679"/>
    </source>
</evidence>
<dbReference type="InterPro" id="IPR013264">
    <property type="entry name" value="DNAG_N"/>
</dbReference>
<keyword evidence="2" id="KW-0240">DNA-directed RNA polymerase</keyword>
<organism evidence="14">
    <name type="scientific">marine sediment metagenome</name>
    <dbReference type="NCBI Taxonomy" id="412755"/>
    <lineage>
        <taxon>unclassified sequences</taxon>
        <taxon>metagenomes</taxon>
        <taxon>ecological metagenomes</taxon>
    </lineage>
</organism>
<evidence type="ECO:0000256" key="5">
    <source>
        <dbReference type="ARBA" id="ARBA00022695"/>
    </source>
</evidence>
<comment type="cofactor">
    <cofactor evidence="1">
        <name>Zn(2+)</name>
        <dbReference type="ChEBI" id="CHEBI:29105"/>
    </cofactor>
</comment>
<dbReference type="PANTHER" id="PTHR30313">
    <property type="entry name" value="DNA PRIMASE"/>
    <property type="match status" value="1"/>
</dbReference>
<evidence type="ECO:0000256" key="1">
    <source>
        <dbReference type="ARBA" id="ARBA00001947"/>
    </source>
</evidence>
<dbReference type="InterPro" id="IPR006295">
    <property type="entry name" value="DNA_primase_DnaG"/>
</dbReference>
<dbReference type="InterPro" id="IPR002694">
    <property type="entry name" value="Znf_CHC2"/>
</dbReference>
<dbReference type="EMBL" id="LAZR01014757">
    <property type="protein sequence ID" value="KKM16081.1"/>
    <property type="molecule type" value="Genomic_DNA"/>
</dbReference>
<accession>A0A0F9HLD4</accession>
<dbReference type="InterPro" id="IPR019475">
    <property type="entry name" value="DNA_primase_DnaB-bd"/>
</dbReference>
<dbReference type="Pfam" id="PF08275">
    <property type="entry name" value="DNAG_N"/>
    <property type="match status" value="1"/>
</dbReference>
<keyword evidence="6" id="KW-0235">DNA replication</keyword>
<evidence type="ECO:0000256" key="3">
    <source>
        <dbReference type="ARBA" id="ARBA00022515"/>
    </source>
</evidence>
<dbReference type="GO" id="GO:1990077">
    <property type="term" value="C:primosome complex"/>
    <property type="evidence" value="ECO:0007669"/>
    <property type="project" value="UniProtKB-KW"/>
</dbReference>
<evidence type="ECO:0000256" key="7">
    <source>
        <dbReference type="ARBA" id="ARBA00022723"/>
    </source>
</evidence>
<evidence type="ECO:0000256" key="6">
    <source>
        <dbReference type="ARBA" id="ARBA00022705"/>
    </source>
</evidence>
<dbReference type="GO" id="GO:0005737">
    <property type="term" value="C:cytoplasm"/>
    <property type="evidence" value="ECO:0007669"/>
    <property type="project" value="TreeGrafter"/>
</dbReference>
<reference evidence="14" key="1">
    <citation type="journal article" date="2015" name="Nature">
        <title>Complex archaea that bridge the gap between prokaryotes and eukaryotes.</title>
        <authorList>
            <person name="Spang A."/>
            <person name="Saw J.H."/>
            <person name="Jorgensen S.L."/>
            <person name="Zaremba-Niedzwiedzka K."/>
            <person name="Martijn J."/>
            <person name="Lind A.E."/>
            <person name="van Eijk R."/>
            <person name="Schleper C."/>
            <person name="Guy L."/>
            <person name="Ettema T.J."/>
        </authorList>
    </citation>
    <scope>NUCLEOTIDE SEQUENCE</scope>
</reference>
<keyword evidence="8" id="KW-0863">Zinc-finger</keyword>
<dbReference type="HAMAP" id="MF_00974">
    <property type="entry name" value="DNA_primase_DnaG"/>
    <property type="match status" value="1"/>
</dbReference>
<comment type="caution">
    <text evidence="14">The sequence shown here is derived from an EMBL/GenBank/DDBJ whole genome shotgun (WGS) entry which is preliminary data.</text>
</comment>
<dbReference type="FunFam" id="3.40.1360.10:FF:000002">
    <property type="entry name" value="DNA primase"/>
    <property type="match status" value="1"/>
</dbReference>
<dbReference type="Gene3D" id="3.90.580.10">
    <property type="entry name" value="Zinc finger, CHC2-type domain"/>
    <property type="match status" value="1"/>
</dbReference>
<keyword evidence="7" id="KW-0479">Metal-binding</keyword>
<proteinExistence type="inferred from homology"/>
<dbReference type="NCBIfam" id="TIGR01391">
    <property type="entry name" value="dnaG"/>
    <property type="match status" value="1"/>
</dbReference>
<dbReference type="GO" id="GO:0008270">
    <property type="term" value="F:zinc ion binding"/>
    <property type="evidence" value="ECO:0007669"/>
    <property type="project" value="UniProtKB-KW"/>
</dbReference>
<dbReference type="InterPro" id="IPR030846">
    <property type="entry name" value="DnaG_bac"/>
</dbReference>
<evidence type="ECO:0000256" key="10">
    <source>
        <dbReference type="ARBA" id="ARBA00022842"/>
    </source>
</evidence>
<dbReference type="Pfam" id="PF13155">
    <property type="entry name" value="Toprim_2"/>
    <property type="match status" value="1"/>
</dbReference>
<keyword evidence="3" id="KW-0639">Primosome</keyword>
<sequence length="432" mass="48340">MTSFIPNDKISEIKNSADLVDVVSEVVLLKKTGKNYLGLCPFHSEKTPSFTVSPEKQIFYCFGCGAGGTVFSFLMKQEGISFPDAARSLARKYGIEIPITHLSSEQKRLITERENLLSVNKEAMTFFCQTLLKSSEGKSAKAYLLSRRLTEKTIDDFHIGYAPLGWEHLVNHFSKKKMPANLVEKTGLILLKKSRGGYYDRFRNRVVFPIFNLNQQVIGFGGRVLDDALPKYLNSPETPVFNKSRSLYGLNRAKKRCRESDTVFIVEGYFDLLALHQHGIENTVATLGTGLTKEHIRLLKGFVSKFYLVYDSDDSGIKAAQRVIEIFRAEEVDARIVVLPAGHDPDSYLFNSGSEAFMDVVSKALGIIPFLIESAVKKHGLSVEGKIRIISDLKGPLALINDRIARSLYIQKISERIGVDEAAVLEKVRETS</sequence>
<dbReference type="InterPro" id="IPR036977">
    <property type="entry name" value="DNA_primase_Znf_CHC2"/>
</dbReference>
<keyword evidence="11" id="KW-0238">DNA-binding</keyword>
<dbReference type="Gene3D" id="3.40.1360.10">
    <property type="match status" value="1"/>
</dbReference>
<keyword evidence="4" id="KW-0808">Transferase</keyword>
<evidence type="ECO:0000256" key="12">
    <source>
        <dbReference type="ARBA" id="ARBA00023163"/>
    </source>
</evidence>
<dbReference type="InterPro" id="IPR006171">
    <property type="entry name" value="TOPRIM_dom"/>
</dbReference>
<dbReference type="SUPFAM" id="SSF56731">
    <property type="entry name" value="DNA primase core"/>
    <property type="match status" value="1"/>
</dbReference>
<dbReference type="GO" id="GO:0000428">
    <property type="term" value="C:DNA-directed RNA polymerase complex"/>
    <property type="evidence" value="ECO:0007669"/>
    <property type="project" value="UniProtKB-KW"/>
</dbReference>
<evidence type="ECO:0000256" key="11">
    <source>
        <dbReference type="ARBA" id="ARBA00023125"/>
    </source>
</evidence>